<evidence type="ECO:0000313" key="1">
    <source>
        <dbReference type="Ensembl" id="ENSCMMP00000007743.1"/>
    </source>
</evidence>
<name>A0A8C3BKP8_CAIMO</name>
<dbReference type="Ensembl" id="ENSCMMT00000008535.1">
    <property type="protein sequence ID" value="ENSCMMP00000007743.1"/>
    <property type="gene ID" value="ENSCMMG00000004899.1"/>
</dbReference>
<accession>A0A8C3BKP8</accession>
<proteinExistence type="predicted"/>
<dbReference type="Proteomes" id="UP000694556">
    <property type="component" value="Chromosome 1"/>
</dbReference>
<sequence>MDEVLNAEGDLFPLSCSDSRCDFKLVETVFLVSPYLSVPDEMMCSQWKHACSFQICRVSSLIRGMKLKCCLEITIFCLQRKTDAPPSAEAALCSKGI</sequence>
<reference evidence="1" key="3">
    <citation type="submission" date="2025-09" db="UniProtKB">
        <authorList>
            <consortium name="Ensembl"/>
        </authorList>
    </citation>
    <scope>IDENTIFICATION</scope>
</reference>
<reference evidence="1" key="2">
    <citation type="submission" date="2025-08" db="UniProtKB">
        <authorList>
            <consortium name="Ensembl"/>
        </authorList>
    </citation>
    <scope>IDENTIFICATION</scope>
</reference>
<evidence type="ECO:0000313" key="2">
    <source>
        <dbReference type="Proteomes" id="UP000694556"/>
    </source>
</evidence>
<organism evidence="1 2">
    <name type="scientific">Cairina moschata</name>
    <name type="common">Muscovy duck</name>
    <dbReference type="NCBI Taxonomy" id="8855"/>
    <lineage>
        <taxon>Eukaryota</taxon>
        <taxon>Metazoa</taxon>
        <taxon>Chordata</taxon>
        <taxon>Craniata</taxon>
        <taxon>Vertebrata</taxon>
        <taxon>Euteleostomi</taxon>
        <taxon>Archelosauria</taxon>
        <taxon>Archosauria</taxon>
        <taxon>Dinosauria</taxon>
        <taxon>Saurischia</taxon>
        <taxon>Theropoda</taxon>
        <taxon>Coelurosauria</taxon>
        <taxon>Aves</taxon>
        <taxon>Neognathae</taxon>
        <taxon>Galloanserae</taxon>
        <taxon>Anseriformes</taxon>
        <taxon>Anatidae</taxon>
        <taxon>Anatinae</taxon>
        <taxon>Cairina</taxon>
    </lineage>
</organism>
<protein>
    <submittedName>
        <fullName evidence="1">Uncharacterized protein</fullName>
    </submittedName>
</protein>
<dbReference type="AlphaFoldDB" id="A0A8C3BKP8"/>
<reference evidence="1" key="1">
    <citation type="submission" date="2018-09" db="EMBL/GenBank/DDBJ databases">
        <title>Common duck and Muscovy duck high density SNP chip.</title>
        <authorList>
            <person name="Vignal A."/>
            <person name="Thebault N."/>
            <person name="Warren W.C."/>
        </authorList>
    </citation>
    <scope>NUCLEOTIDE SEQUENCE [LARGE SCALE GENOMIC DNA]</scope>
</reference>
<keyword evidence="2" id="KW-1185">Reference proteome</keyword>